<feature type="non-terminal residue" evidence="3">
    <location>
        <position position="1"/>
    </location>
</feature>
<accession>A0A3D2X514</accession>
<dbReference type="GO" id="GO:0016887">
    <property type="term" value="F:ATP hydrolysis activity"/>
    <property type="evidence" value="ECO:0007669"/>
    <property type="project" value="InterPro"/>
</dbReference>
<dbReference type="Pfam" id="PF08402">
    <property type="entry name" value="TOBE_2"/>
    <property type="match status" value="1"/>
</dbReference>
<dbReference type="GO" id="GO:0005524">
    <property type="term" value="F:ATP binding"/>
    <property type="evidence" value="ECO:0007669"/>
    <property type="project" value="UniProtKB-KW"/>
</dbReference>
<feature type="domain" description="ABC transporter" evidence="2">
    <location>
        <begin position="1"/>
        <end position="157"/>
    </location>
</feature>
<reference evidence="3 4" key="1">
    <citation type="journal article" date="2018" name="Nat. Biotechnol.">
        <title>A standardized bacterial taxonomy based on genome phylogeny substantially revises the tree of life.</title>
        <authorList>
            <person name="Parks D.H."/>
            <person name="Chuvochina M."/>
            <person name="Waite D.W."/>
            <person name="Rinke C."/>
            <person name="Skarshewski A."/>
            <person name="Chaumeil P.A."/>
            <person name="Hugenholtz P."/>
        </authorList>
    </citation>
    <scope>NUCLEOTIDE SEQUENCE [LARGE SCALE GENOMIC DNA]</scope>
    <source>
        <strain evidence="3">UBA11728</strain>
    </source>
</reference>
<comment type="caution">
    <text evidence="3">The sequence shown here is derived from an EMBL/GenBank/DDBJ whole genome shotgun (WGS) entry which is preliminary data.</text>
</comment>
<dbReference type="Proteomes" id="UP000262969">
    <property type="component" value="Unassembled WGS sequence"/>
</dbReference>
<dbReference type="GO" id="GO:0043190">
    <property type="term" value="C:ATP-binding cassette (ABC) transporter complex"/>
    <property type="evidence" value="ECO:0007669"/>
    <property type="project" value="InterPro"/>
</dbReference>
<sequence>NTVFQKYALFTHMTIQENIAFGLKIKKKSKQYINDKISYALKLVNLDGFENRMPDSLSGGQQQRIAIARAIVNEPKVLLLDEPLGALDLKLRQDMQYELIRLKNELGITFVYVTHDQEEALTMSDTIMVMNQGYIQQIGTPEKIYNEPKNAFVADFIGESNIINATMVQDRLVNILGANFPCVDVGFGKIQPVDVVIRPEDIDLVAPEDGIIRGRVTSLIFKGVHYEMTVMANGFEWLVHSTDLSPVGAEVGIKVDPYDIQIMNKPESEDEEAVGVNE</sequence>
<dbReference type="Gene3D" id="3.40.50.300">
    <property type="entry name" value="P-loop containing nucleotide triphosphate hydrolases"/>
    <property type="match status" value="1"/>
</dbReference>
<dbReference type="Pfam" id="PF00005">
    <property type="entry name" value="ABC_tran"/>
    <property type="match status" value="1"/>
</dbReference>
<dbReference type="PROSITE" id="PS00211">
    <property type="entry name" value="ABC_TRANSPORTER_1"/>
    <property type="match status" value="1"/>
</dbReference>
<dbReference type="PANTHER" id="PTHR42781:SF4">
    <property type="entry name" value="SPERMIDINE_PUTRESCINE IMPORT ATP-BINDING PROTEIN POTA"/>
    <property type="match status" value="1"/>
</dbReference>
<name>A0A3D2X514_9FIRM</name>
<dbReference type="InterPro" id="IPR003439">
    <property type="entry name" value="ABC_transporter-like_ATP-bd"/>
</dbReference>
<proteinExistence type="predicted"/>
<evidence type="ECO:0000313" key="4">
    <source>
        <dbReference type="Proteomes" id="UP000262969"/>
    </source>
</evidence>
<keyword evidence="3" id="KW-0067">ATP-binding</keyword>
<dbReference type="GO" id="GO:0022857">
    <property type="term" value="F:transmembrane transporter activity"/>
    <property type="evidence" value="ECO:0007669"/>
    <property type="project" value="InterPro"/>
</dbReference>
<dbReference type="InterPro" id="IPR008995">
    <property type="entry name" value="Mo/tungstate-bd_C_term_dom"/>
</dbReference>
<gene>
    <name evidence="3" type="ORF">DHW61_04845</name>
</gene>
<protein>
    <submittedName>
        <fullName evidence="3">Spermidine/putrescine ABC transporter ATP-binding protein</fullName>
    </submittedName>
</protein>
<evidence type="ECO:0000256" key="1">
    <source>
        <dbReference type="ARBA" id="ARBA00022448"/>
    </source>
</evidence>
<dbReference type="InterPro" id="IPR017871">
    <property type="entry name" value="ABC_transporter-like_CS"/>
</dbReference>
<dbReference type="InterPro" id="IPR027417">
    <property type="entry name" value="P-loop_NTPase"/>
</dbReference>
<dbReference type="EMBL" id="DPVV01000169">
    <property type="protein sequence ID" value="HCL01733.1"/>
    <property type="molecule type" value="Genomic_DNA"/>
</dbReference>
<keyword evidence="3" id="KW-0547">Nucleotide-binding</keyword>
<dbReference type="Gene3D" id="2.40.50.100">
    <property type="match status" value="1"/>
</dbReference>
<organism evidence="3 4">
    <name type="scientific">Lachnoclostridium phytofermentans</name>
    <dbReference type="NCBI Taxonomy" id="66219"/>
    <lineage>
        <taxon>Bacteria</taxon>
        <taxon>Bacillati</taxon>
        <taxon>Bacillota</taxon>
        <taxon>Clostridia</taxon>
        <taxon>Lachnospirales</taxon>
        <taxon>Lachnospiraceae</taxon>
    </lineage>
</organism>
<keyword evidence="1" id="KW-0813">Transport</keyword>
<dbReference type="PANTHER" id="PTHR42781">
    <property type="entry name" value="SPERMIDINE/PUTRESCINE IMPORT ATP-BINDING PROTEIN POTA"/>
    <property type="match status" value="1"/>
</dbReference>
<evidence type="ECO:0000313" key="3">
    <source>
        <dbReference type="EMBL" id="HCL01733.1"/>
    </source>
</evidence>
<evidence type="ECO:0000259" key="2">
    <source>
        <dbReference type="PROSITE" id="PS50893"/>
    </source>
</evidence>
<dbReference type="AlphaFoldDB" id="A0A3D2X514"/>
<dbReference type="SUPFAM" id="SSF50331">
    <property type="entry name" value="MOP-like"/>
    <property type="match status" value="1"/>
</dbReference>
<dbReference type="InterPro" id="IPR013611">
    <property type="entry name" value="Transp-assoc_OB_typ2"/>
</dbReference>
<dbReference type="PROSITE" id="PS50893">
    <property type="entry name" value="ABC_TRANSPORTER_2"/>
    <property type="match status" value="1"/>
</dbReference>
<dbReference type="SUPFAM" id="SSF52540">
    <property type="entry name" value="P-loop containing nucleoside triphosphate hydrolases"/>
    <property type="match status" value="1"/>
</dbReference>
<dbReference type="InterPro" id="IPR050093">
    <property type="entry name" value="ABC_SmlMolc_Importer"/>
</dbReference>